<dbReference type="RefSeq" id="WP_210659052.1">
    <property type="nucleotide sequence ID" value="NZ_JAGKSP010000005.1"/>
</dbReference>
<evidence type="ECO:0000256" key="2">
    <source>
        <dbReference type="ARBA" id="ARBA00022692"/>
    </source>
</evidence>
<dbReference type="EMBL" id="JAGKSP010000005">
    <property type="protein sequence ID" value="MBP3964074.1"/>
    <property type="molecule type" value="Genomic_DNA"/>
</dbReference>
<keyword evidence="3 5" id="KW-1133">Transmembrane helix</keyword>
<proteinExistence type="predicted"/>
<dbReference type="Pfam" id="PF01957">
    <property type="entry name" value="NfeD"/>
    <property type="match status" value="1"/>
</dbReference>
<evidence type="ECO:0000259" key="6">
    <source>
        <dbReference type="Pfam" id="PF01957"/>
    </source>
</evidence>
<evidence type="ECO:0000256" key="3">
    <source>
        <dbReference type="ARBA" id="ARBA00022989"/>
    </source>
</evidence>
<dbReference type="PANTHER" id="PTHR33507">
    <property type="entry name" value="INNER MEMBRANE PROTEIN YBBJ"/>
    <property type="match status" value="1"/>
</dbReference>
<comment type="caution">
    <text evidence="7">The sequence shown here is derived from an EMBL/GenBank/DDBJ whole genome shotgun (WGS) entry which is preliminary data.</text>
</comment>
<reference evidence="7 8" key="1">
    <citation type="submission" date="2021-04" db="EMBL/GenBank/DDBJ databases">
        <title>Paenibacillus sp. DLE-14 whole genome sequence.</title>
        <authorList>
            <person name="Ham Y.J."/>
        </authorList>
    </citation>
    <scope>NUCLEOTIDE SEQUENCE [LARGE SCALE GENOMIC DNA]</scope>
    <source>
        <strain evidence="7 8">DLE-14</strain>
    </source>
</reference>
<sequence>MYALAWLILTAVLVLIELHTGTFYFLLLAAASILTMITALAGLPILVQCFTFVVAIALMYIFLLPLLRKLIPSTSKSMIPQLSDYLVGQEAFVVQTISPDEAGLVKLHGEIWSAVANEKIEEGNKVIVAEVRVTKLIVTKE</sequence>
<feature type="transmembrane region" description="Helical" evidence="5">
    <location>
        <begin position="45"/>
        <end position="67"/>
    </location>
</feature>
<evidence type="ECO:0000313" key="7">
    <source>
        <dbReference type="EMBL" id="MBP3964074.1"/>
    </source>
</evidence>
<dbReference type="SUPFAM" id="SSF141322">
    <property type="entry name" value="NfeD domain-like"/>
    <property type="match status" value="1"/>
</dbReference>
<dbReference type="Gene3D" id="2.40.50.140">
    <property type="entry name" value="Nucleic acid-binding proteins"/>
    <property type="match status" value="1"/>
</dbReference>
<protein>
    <submittedName>
        <fullName evidence="7">NfeD family protein</fullName>
    </submittedName>
</protein>
<feature type="transmembrane region" description="Helical" evidence="5">
    <location>
        <begin position="7"/>
        <end position="33"/>
    </location>
</feature>
<gene>
    <name evidence="7" type="ORF">I8J30_15260</name>
</gene>
<dbReference type="InterPro" id="IPR012340">
    <property type="entry name" value="NA-bd_OB-fold"/>
</dbReference>
<dbReference type="PANTHER" id="PTHR33507:SF3">
    <property type="entry name" value="INNER MEMBRANE PROTEIN YBBJ"/>
    <property type="match status" value="1"/>
</dbReference>
<keyword evidence="4 5" id="KW-0472">Membrane</keyword>
<dbReference type="InterPro" id="IPR002810">
    <property type="entry name" value="NfeD-like_C"/>
</dbReference>
<keyword evidence="8" id="KW-1185">Reference proteome</keyword>
<comment type="subcellular location">
    <subcellularLocation>
        <location evidence="1">Membrane</location>
        <topology evidence="1">Multi-pass membrane protein</topology>
    </subcellularLocation>
</comment>
<accession>A0ABS5CDL4</accession>
<evidence type="ECO:0000256" key="1">
    <source>
        <dbReference type="ARBA" id="ARBA00004141"/>
    </source>
</evidence>
<evidence type="ECO:0000313" key="8">
    <source>
        <dbReference type="Proteomes" id="UP000673394"/>
    </source>
</evidence>
<evidence type="ECO:0000256" key="5">
    <source>
        <dbReference type="SAM" id="Phobius"/>
    </source>
</evidence>
<evidence type="ECO:0000256" key="4">
    <source>
        <dbReference type="ARBA" id="ARBA00023136"/>
    </source>
</evidence>
<dbReference type="Proteomes" id="UP000673394">
    <property type="component" value="Unassembled WGS sequence"/>
</dbReference>
<organism evidence="7 8">
    <name type="scientific">Paenibacillus lignilyticus</name>
    <dbReference type="NCBI Taxonomy" id="1172615"/>
    <lineage>
        <taxon>Bacteria</taxon>
        <taxon>Bacillati</taxon>
        <taxon>Bacillota</taxon>
        <taxon>Bacilli</taxon>
        <taxon>Bacillales</taxon>
        <taxon>Paenibacillaceae</taxon>
        <taxon>Paenibacillus</taxon>
    </lineage>
</organism>
<feature type="domain" description="NfeD-like C-terminal" evidence="6">
    <location>
        <begin position="84"/>
        <end position="140"/>
    </location>
</feature>
<dbReference type="InterPro" id="IPR052165">
    <property type="entry name" value="Membrane_assoc_protease"/>
</dbReference>
<keyword evidence="2 5" id="KW-0812">Transmembrane</keyword>
<name>A0ABS5CDL4_9BACL</name>